<accession>A0A8J2Y6N9</accession>
<evidence type="ECO:0000313" key="3">
    <source>
        <dbReference type="Proteomes" id="UP000613582"/>
    </source>
</evidence>
<dbReference type="InterPro" id="IPR046358">
    <property type="entry name" value="Flagellin_C"/>
</dbReference>
<keyword evidence="2" id="KW-0282">Flagellum</keyword>
<dbReference type="Proteomes" id="UP000613582">
    <property type="component" value="Unassembled WGS sequence"/>
</dbReference>
<dbReference type="AlphaFoldDB" id="A0A8J2Y6N9"/>
<keyword evidence="3" id="KW-1185">Reference proteome</keyword>
<sequence length="335" mass="35615">MIKGVPNLLTYTRMNQATTEMRARMRDASLEAVTGRHADIPAATGAKIGEANLIKKGLQDIDSRIGLYGLVSARVETMVTSLGNIRNAFDDIGARALTTVDSGDSTGMRTIATEAEVALESVFSMLNVSQGNRTLFSGDAAQTAPLGPAQDLLADVESIMTSSSDPVVVNAALDFYFNDPAGGFQTTIYKGGENNASSLVLGNGTRVDYTVKADDQAIKDTIRGLAVLATNRSLPMTQPGADYRAVVTAGVDSLEVGRAGILDMEAKLGVTLGAIEKGIDNDGHERIVLSAVYQTLVGRDQYEAATELKQLETQLETSYLLTSRLSALNLTNFIR</sequence>
<proteinExistence type="predicted"/>
<protein>
    <submittedName>
        <fullName evidence="2">Flagellin</fullName>
    </submittedName>
</protein>
<name>A0A8J2Y6N9_9PROT</name>
<keyword evidence="2" id="KW-0966">Cell projection</keyword>
<dbReference type="Pfam" id="PF00700">
    <property type="entry name" value="Flagellin_C"/>
    <property type="match status" value="1"/>
</dbReference>
<keyword evidence="2" id="KW-0969">Cilium</keyword>
<reference evidence="2" key="2">
    <citation type="submission" date="2020-09" db="EMBL/GenBank/DDBJ databases">
        <authorList>
            <person name="Sun Q."/>
            <person name="Zhou Y."/>
        </authorList>
    </citation>
    <scope>NUCLEOTIDE SEQUENCE</scope>
    <source>
        <strain evidence="2">CGMCC 1.12921</strain>
    </source>
</reference>
<feature type="domain" description="Flagellin C-terminal" evidence="1">
    <location>
        <begin position="264"/>
        <end position="333"/>
    </location>
</feature>
<reference evidence="2" key="1">
    <citation type="journal article" date="2014" name="Int. J. Syst. Evol. Microbiol.">
        <title>Complete genome sequence of Corynebacterium casei LMG S-19264T (=DSM 44701T), isolated from a smear-ripened cheese.</title>
        <authorList>
            <consortium name="US DOE Joint Genome Institute (JGI-PGF)"/>
            <person name="Walter F."/>
            <person name="Albersmeier A."/>
            <person name="Kalinowski J."/>
            <person name="Ruckert C."/>
        </authorList>
    </citation>
    <scope>NUCLEOTIDE SEQUENCE</scope>
    <source>
        <strain evidence="2">CGMCC 1.12921</strain>
    </source>
</reference>
<evidence type="ECO:0000259" key="1">
    <source>
        <dbReference type="Pfam" id="PF00700"/>
    </source>
</evidence>
<evidence type="ECO:0000313" key="2">
    <source>
        <dbReference type="EMBL" id="GGD12423.1"/>
    </source>
</evidence>
<dbReference type="RefSeq" id="WP_188158422.1">
    <property type="nucleotide sequence ID" value="NZ_BMGH01000001.1"/>
</dbReference>
<organism evidence="2 3">
    <name type="scientific">Aquisalinus flavus</name>
    <dbReference type="NCBI Taxonomy" id="1526572"/>
    <lineage>
        <taxon>Bacteria</taxon>
        <taxon>Pseudomonadati</taxon>
        <taxon>Pseudomonadota</taxon>
        <taxon>Alphaproteobacteria</taxon>
        <taxon>Parvularculales</taxon>
        <taxon>Parvularculaceae</taxon>
        <taxon>Aquisalinus</taxon>
    </lineage>
</organism>
<comment type="caution">
    <text evidence="2">The sequence shown here is derived from an EMBL/GenBank/DDBJ whole genome shotgun (WGS) entry which is preliminary data.</text>
</comment>
<gene>
    <name evidence="2" type="primary">flgL</name>
    <name evidence="2" type="ORF">GCM10011342_21480</name>
</gene>
<dbReference type="EMBL" id="BMGH01000001">
    <property type="protein sequence ID" value="GGD12423.1"/>
    <property type="molecule type" value="Genomic_DNA"/>
</dbReference>
<dbReference type="SUPFAM" id="SSF64518">
    <property type="entry name" value="Phase 1 flagellin"/>
    <property type="match status" value="1"/>
</dbReference>